<keyword evidence="2" id="KW-1185">Reference proteome</keyword>
<evidence type="ECO:0000313" key="1">
    <source>
        <dbReference type="EMBL" id="OEE74791.1"/>
    </source>
</evidence>
<gene>
    <name evidence="1" type="ORF">A130_17710</name>
</gene>
<protein>
    <submittedName>
        <fullName evidence="1">Uncharacterized protein</fullName>
    </submittedName>
</protein>
<reference evidence="1 2" key="1">
    <citation type="journal article" date="2012" name="Science">
        <title>Ecological populations of bacteria act as socially cohesive units of antibiotic production and resistance.</title>
        <authorList>
            <person name="Cordero O.X."/>
            <person name="Wildschutte H."/>
            <person name="Kirkup B."/>
            <person name="Proehl S."/>
            <person name="Ngo L."/>
            <person name="Hussain F."/>
            <person name="Le Roux F."/>
            <person name="Mincer T."/>
            <person name="Polz M.F."/>
        </authorList>
    </citation>
    <scope>NUCLEOTIDE SEQUENCE [LARGE SCALE GENOMIC DNA]</scope>
    <source>
        <strain evidence="1 2">FF-238</strain>
    </source>
</reference>
<evidence type="ECO:0000313" key="2">
    <source>
        <dbReference type="Proteomes" id="UP000094165"/>
    </source>
</evidence>
<dbReference type="Proteomes" id="UP000094165">
    <property type="component" value="Unassembled WGS sequence"/>
</dbReference>
<accession>A0A1E5CWN9</accession>
<dbReference type="AlphaFoldDB" id="A0A1E5CWN9"/>
<dbReference type="RefSeq" id="WP_029203440.1">
    <property type="nucleotide sequence ID" value="NZ_AJYW02000179.1"/>
</dbReference>
<sequence>MVQTYGSEETKAFCCNCEKVTLHRYQSFSKLDESKETEIKGFFSGLFAAIASALMEGEPAGDYKCKECGTNLHTPDHLD</sequence>
<dbReference type="EMBL" id="AJYW02000179">
    <property type="protein sequence ID" value="OEE74791.1"/>
    <property type="molecule type" value="Genomic_DNA"/>
</dbReference>
<organism evidence="1 2">
    <name type="scientific">Vibrio genomosp. F6 str. FF-238</name>
    <dbReference type="NCBI Taxonomy" id="1191298"/>
    <lineage>
        <taxon>Bacteria</taxon>
        <taxon>Pseudomonadati</taxon>
        <taxon>Pseudomonadota</taxon>
        <taxon>Gammaproteobacteria</taxon>
        <taxon>Vibrionales</taxon>
        <taxon>Vibrionaceae</taxon>
        <taxon>Vibrio</taxon>
    </lineage>
</organism>
<comment type="caution">
    <text evidence="1">The sequence shown here is derived from an EMBL/GenBank/DDBJ whole genome shotgun (WGS) entry which is preliminary data.</text>
</comment>
<name>A0A1E5CWN9_9VIBR</name>
<proteinExistence type="predicted"/>